<proteinExistence type="inferred from homology"/>
<protein>
    <submittedName>
        <fullName evidence="4">Rhamnosyltransferase</fullName>
    </submittedName>
</protein>
<sequence>MSGVALNVPHRADEASLDRLGAVVVFYNPDSSCIDRANRLSRWCRCIVVDNTPARAESERTRVLLDESVVYLPNHANVGIATALNQGIERLIADGFELAMLFDQDSESTLELIGGLKDVMRACLARGERVALVGPAYEDARLRGLAPFVRFGYFKLQRVTPAGDVPLDVDFLISSGSCVNLACWRDVGPMDDALFIDFVDTEWCIRAKSRGFRVLGVPWISMTHELGEEPVRAFGRNYPMHSPVRHYYLFRNAVTLLKRGYVPSTWKSTELIKLPVRLVIYACFVPDGRTHVKMSLRGLWHGLIGRLGPLA</sequence>
<evidence type="ECO:0000256" key="2">
    <source>
        <dbReference type="ARBA" id="ARBA00022676"/>
    </source>
</evidence>
<dbReference type="SUPFAM" id="SSF53448">
    <property type="entry name" value="Nucleotide-diphospho-sugar transferases"/>
    <property type="match status" value="1"/>
</dbReference>
<keyword evidence="3 4" id="KW-0808">Transferase</keyword>
<organism evidence="4 5">
    <name type="scientific">Caballeronia cordobensis</name>
    <name type="common">Burkholderia cordobensis</name>
    <dbReference type="NCBI Taxonomy" id="1353886"/>
    <lineage>
        <taxon>Bacteria</taxon>
        <taxon>Pseudomonadati</taxon>
        <taxon>Pseudomonadota</taxon>
        <taxon>Betaproteobacteria</taxon>
        <taxon>Burkholderiales</taxon>
        <taxon>Burkholderiaceae</taxon>
        <taxon>Caballeronia</taxon>
    </lineage>
</organism>
<keyword evidence="5" id="KW-1185">Reference proteome</keyword>
<gene>
    <name evidence="4" type="ORF">AWB70_06913</name>
</gene>
<dbReference type="PANTHER" id="PTHR43179">
    <property type="entry name" value="RHAMNOSYLTRANSFERASE WBBL"/>
    <property type="match status" value="1"/>
</dbReference>
<dbReference type="CDD" id="cd02526">
    <property type="entry name" value="GT2_RfbF_like"/>
    <property type="match status" value="1"/>
</dbReference>
<keyword evidence="2" id="KW-0328">Glycosyltransferase</keyword>
<name>A0A158JKD3_CABCO</name>
<comment type="similarity">
    <text evidence="1">Belongs to the glycosyltransferase 2 family.</text>
</comment>
<evidence type="ECO:0000313" key="4">
    <source>
        <dbReference type="EMBL" id="SAL69336.1"/>
    </source>
</evidence>
<dbReference type="PANTHER" id="PTHR43179:SF12">
    <property type="entry name" value="GALACTOFURANOSYLTRANSFERASE GLFT2"/>
    <property type="match status" value="1"/>
</dbReference>
<evidence type="ECO:0000256" key="3">
    <source>
        <dbReference type="ARBA" id="ARBA00022679"/>
    </source>
</evidence>
<accession>A0A158JKD3</accession>
<dbReference type="Gene3D" id="3.90.550.10">
    <property type="entry name" value="Spore Coat Polysaccharide Biosynthesis Protein SpsA, Chain A"/>
    <property type="match status" value="1"/>
</dbReference>
<dbReference type="EMBL" id="FCNY02000030">
    <property type="protein sequence ID" value="SAL69336.1"/>
    <property type="molecule type" value="Genomic_DNA"/>
</dbReference>
<evidence type="ECO:0000256" key="1">
    <source>
        <dbReference type="ARBA" id="ARBA00006739"/>
    </source>
</evidence>
<dbReference type="Proteomes" id="UP000054740">
    <property type="component" value="Unassembled WGS sequence"/>
</dbReference>
<dbReference type="AlphaFoldDB" id="A0A158JKD3"/>
<dbReference type="GO" id="GO:0016757">
    <property type="term" value="F:glycosyltransferase activity"/>
    <property type="evidence" value="ECO:0007669"/>
    <property type="project" value="UniProtKB-KW"/>
</dbReference>
<dbReference type="InterPro" id="IPR029044">
    <property type="entry name" value="Nucleotide-diphossugar_trans"/>
</dbReference>
<evidence type="ECO:0000313" key="5">
    <source>
        <dbReference type="Proteomes" id="UP000054740"/>
    </source>
</evidence>
<reference evidence="5" key="1">
    <citation type="submission" date="2016-01" db="EMBL/GenBank/DDBJ databases">
        <authorList>
            <person name="Peeters C."/>
        </authorList>
    </citation>
    <scope>NUCLEOTIDE SEQUENCE [LARGE SCALE GENOMIC DNA]</scope>
</reference>